<evidence type="ECO:0000313" key="1">
    <source>
        <dbReference type="EMBL" id="RIB16188.1"/>
    </source>
</evidence>
<dbReference type="OrthoDB" id="2447334at2759"/>
<name>A0A397V3J9_9GLOM</name>
<evidence type="ECO:0000313" key="2">
    <source>
        <dbReference type="Proteomes" id="UP000266673"/>
    </source>
</evidence>
<accession>A0A397V3J9</accession>
<reference evidence="1 2" key="1">
    <citation type="submission" date="2018-06" db="EMBL/GenBank/DDBJ databases">
        <title>Comparative genomics reveals the genomic features of Rhizophagus irregularis, R. cerebriforme, R. diaphanum and Gigaspora rosea, and their symbiotic lifestyle signature.</title>
        <authorList>
            <person name="Morin E."/>
            <person name="San Clemente H."/>
            <person name="Chen E.C.H."/>
            <person name="De La Providencia I."/>
            <person name="Hainaut M."/>
            <person name="Kuo A."/>
            <person name="Kohler A."/>
            <person name="Murat C."/>
            <person name="Tang N."/>
            <person name="Roy S."/>
            <person name="Loubradou J."/>
            <person name="Henrissat B."/>
            <person name="Grigoriev I.V."/>
            <person name="Corradi N."/>
            <person name="Roux C."/>
            <person name="Martin F.M."/>
        </authorList>
    </citation>
    <scope>NUCLEOTIDE SEQUENCE [LARGE SCALE GENOMIC DNA]</scope>
    <source>
        <strain evidence="1 2">DAOM 194757</strain>
    </source>
</reference>
<organism evidence="1 2">
    <name type="scientific">Gigaspora rosea</name>
    <dbReference type="NCBI Taxonomy" id="44941"/>
    <lineage>
        <taxon>Eukaryota</taxon>
        <taxon>Fungi</taxon>
        <taxon>Fungi incertae sedis</taxon>
        <taxon>Mucoromycota</taxon>
        <taxon>Glomeromycotina</taxon>
        <taxon>Glomeromycetes</taxon>
        <taxon>Diversisporales</taxon>
        <taxon>Gigasporaceae</taxon>
        <taxon>Gigaspora</taxon>
    </lineage>
</organism>
<dbReference type="Proteomes" id="UP000266673">
    <property type="component" value="Unassembled WGS sequence"/>
</dbReference>
<dbReference type="EMBL" id="QKWP01000695">
    <property type="protein sequence ID" value="RIB16188.1"/>
    <property type="molecule type" value="Genomic_DNA"/>
</dbReference>
<protein>
    <submittedName>
        <fullName evidence="1">Uncharacterized protein</fullName>
    </submittedName>
</protein>
<gene>
    <name evidence="1" type="ORF">C2G38_2247178</name>
</gene>
<sequence>MTLLYATNKNSLILEHVLWDKFEGPSLKYITLHDIHEYFNRKSAEWTIIEFLNECKEEIFRKKIDSYLKLLQTIVDLDPERKRKERTLKTGRKVEIVIYEFAKSLHRESYLHSFIINDADVETKSLFSSEEWKEITDLEVIDRPKLDLCHKELLIKYTVNDIKKIKITSF</sequence>
<comment type="caution">
    <text evidence="1">The sequence shown here is derived from an EMBL/GenBank/DDBJ whole genome shotgun (WGS) entry which is preliminary data.</text>
</comment>
<keyword evidence="2" id="KW-1185">Reference proteome</keyword>
<dbReference type="AlphaFoldDB" id="A0A397V3J9"/>
<proteinExistence type="predicted"/>